<dbReference type="AlphaFoldDB" id="A0A557STA2"/>
<dbReference type="Pfam" id="PF00293">
    <property type="entry name" value="NUDIX"/>
    <property type="match status" value="1"/>
</dbReference>
<protein>
    <submittedName>
        <fullName evidence="8">Putative NUDIX hydrolase</fullName>
    </submittedName>
</protein>
<proteinExistence type="predicted"/>
<dbReference type="CDD" id="cd03426">
    <property type="entry name" value="NUDIX_CoAse_Nudt7"/>
    <property type="match status" value="1"/>
</dbReference>
<name>A0A557STA2_9ARCH</name>
<evidence type="ECO:0000256" key="5">
    <source>
        <dbReference type="ARBA" id="ARBA00022842"/>
    </source>
</evidence>
<organism evidence="8 9">
    <name type="scientific">Candidatus Nitrosocosmicus arcticus</name>
    <dbReference type="NCBI Taxonomy" id="2035267"/>
    <lineage>
        <taxon>Archaea</taxon>
        <taxon>Nitrososphaerota</taxon>
        <taxon>Nitrososphaeria</taxon>
        <taxon>Nitrososphaerales</taxon>
        <taxon>Nitrososphaeraceae</taxon>
        <taxon>Candidatus Nitrosocosmicus</taxon>
    </lineage>
</organism>
<dbReference type="Proteomes" id="UP000315289">
    <property type="component" value="Unassembled WGS sequence"/>
</dbReference>
<dbReference type="InterPro" id="IPR000086">
    <property type="entry name" value="NUDIX_hydrolase_dom"/>
</dbReference>
<comment type="caution">
    <text evidence="8">The sequence shown here is derived from an EMBL/GenBank/DDBJ whole genome shotgun (WGS) entry which is preliminary data.</text>
</comment>
<keyword evidence="9" id="KW-1185">Reference proteome</keyword>
<keyword evidence="4 8" id="KW-0378">Hydrolase</keyword>
<evidence type="ECO:0000256" key="1">
    <source>
        <dbReference type="ARBA" id="ARBA00001936"/>
    </source>
</evidence>
<dbReference type="InterPro" id="IPR015797">
    <property type="entry name" value="NUDIX_hydrolase-like_dom_sf"/>
</dbReference>
<evidence type="ECO:0000259" key="7">
    <source>
        <dbReference type="PROSITE" id="PS51462"/>
    </source>
</evidence>
<gene>
    <name evidence="8" type="ORF">NARC_110046</name>
</gene>
<comment type="cofactor">
    <cofactor evidence="1">
        <name>Mn(2+)</name>
        <dbReference type="ChEBI" id="CHEBI:29035"/>
    </cofactor>
</comment>
<dbReference type="OrthoDB" id="51434at2157"/>
<dbReference type="InterPro" id="IPR045121">
    <property type="entry name" value="CoAse"/>
</dbReference>
<reference evidence="8 9" key="1">
    <citation type="journal article" date="2019" name="Front. Microbiol.">
        <title>Ammonia Oxidation by the Arctic Terrestrial Thaumarchaeote Candidatus Nitrosocosmicus arcticus Is Stimulated by Increasing Temperatures.</title>
        <authorList>
            <person name="Alves R.J.E."/>
            <person name="Kerou M."/>
            <person name="Zappe A."/>
            <person name="Bittner R."/>
            <person name="Abby S.S."/>
            <person name="Schmidt H.A."/>
            <person name="Pfeifer K."/>
            <person name="Schleper C."/>
        </authorList>
    </citation>
    <scope>NUCLEOTIDE SEQUENCE [LARGE SCALE GENOMIC DNA]</scope>
    <source>
        <strain evidence="8 9">Kfb</strain>
    </source>
</reference>
<keyword evidence="3" id="KW-0479">Metal-binding</keyword>
<sequence>MISEKEFIEIVQENSKTLFDFKNTNLEGGGDRNTVPSSVLVIIHFNLEYTPTIIFTKRGSNLRNHAGEISFPGGRVSKQDHSIIETAMRETFEEIGLSIQKEKIIGCLTPTNTYTTKILIYPFIVILGKISFAFEPNEEVEQVIEIPLEILRDCMAVDEEHSSRDNKMFKFSVDEYLIWGATARILKNLLDLIYHH</sequence>
<evidence type="ECO:0000256" key="3">
    <source>
        <dbReference type="ARBA" id="ARBA00022723"/>
    </source>
</evidence>
<dbReference type="GO" id="GO:0046872">
    <property type="term" value="F:metal ion binding"/>
    <property type="evidence" value="ECO:0007669"/>
    <property type="project" value="UniProtKB-KW"/>
</dbReference>
<dbReference type="PANTHER" id="PTHR12992">
    <property type="entry name" value="NUDIX HYDROLASE"/>
    <property type="match status" value="1"/>
</dbReference>
<feature type="domain" description="Nudix hydrolase" evidence="7">
    <location>
        <begin position="32"/>
        <end position="169"/>
    </location>
</feature>
<dbReference type="RefSeq" id="WP_144732639.1">
    <property type="nucleotide sequence ID" value="NZ_ML675587.1"/>
</dbReference>
<keyword evidence="5" id="KW-0460">Magnesium</keyword>
<dbReference type="EMBL" id="VOAH01000011">
    <property type="protein sequence ID" value="TVP39834.1"/>
    <property type="molecule type" value="Genomic_DNA"/>
</dbReference>
<dbReference type="GO" id="GO:0010945">
    <property type="term" value="F:coenzyme A diphosphatase activity"/>
    <property type="evidence" value="ECO:0007669"/>
    <property type="project" value="InterPro"/>
</dbReference>
<evidence type="ECO:0000256" key="2">
    <source>
        <dbReference type="ARBA" id="ARBA00001946"/>
    </source>
</evidence>
<dbReference type="SUPFAM" id="SSF55811">
    <property type="entry name" value="Nudix"/>
    <property type="match status" value="1"/>
</dbReference>
<evidence type="ECO:0000313" key="8">
    <source>
        <dbReference type="EMBL" id="TVP39834.1"/>
    </source>
</evidence>
<accession>A0A557STA2</accession>
<evidence type="ECO:0000256" key="6">
    <source>
        <dbReference type="ARBA" id="ARBA00023211"/>
    </source>
</evidence>
<dbReference type="PANTHER" id="PTHR12992:SF11">
    <property type="entry name" value="MITOCHONDRIAL COENZYME A DIPHOSPHATASE NUDT8"/>
    <property type="match status" value="1"/>
</dbReference>
<dbReference type="PROSITE" id="PS51462">
    <property type="entry name" value="NUDIX"/>
    <property type="match status" value="1"/>
</dbReference>
<keyword evidence="6" id="KW-0464">Manganese</keyword>
<comment type="cofactor">
    <cofactor evidence="2">
        <name>Mg(2+)</name>
        <dbReference type="ChEBI" id="CHEBI:18420"/>
    </cofactor>
</comment>
<dbReference type="Gene3D" id="3.90.79.10">
    <property type="entry name" value="Nucleoside Triphosphate Pyrophosphohydrolase"/>
    <property type="match status" value="1"/>
</dbReference>
<evidence type="ECO:0000313" key="9">
    <source>
        <dbReference type="Proteomes" id="UP000315289"/>
    </source>
</evidence>
<evidence type="ECO:0000256" key="4">
    <source>
        <dbReference type="ARBA" id="ARBA00022801"/>
    </source>
</evidence>